<keyword evidence="5" id="KW-1185">Reference proteome</keyword>
<dbReference type="Pfam" id="PF02383">
    <property type="entry name" value="Syja_N"/>
    <property type="match status" value="1"/>
</dbReference>
<dbReference type="HOGENOM" id="CLU_006249_1_0_1"/>
<dbReference type="PANTHER" id="PTHR45662:SF7">
    <property type="entry name" value="SACI DOMAIN PROTEIN (AFU_ORTHOLOGUE AFUA_1G15890)"/>
    <property type="match status" value="1"/>
</dbReference>
<dbReference type="RefSeq" id="XP_003661351.1">
    <property type="nucleotide sequence ID" value="XM_003661303.1"/>
</dbReference>
<dbReference type="PROSITE" id="PS51791">
    <property type="entry name" value="HSAC2"/>
    <property type="match status" value="1"/>
</dbReference>
<dbReference type="EMBL" id="CP003003">
    <property type="protein sequence ID" value="AEO56106.1"/>
    <property type="molecule type" value="Genomic_DNA"/>
</dbReference>
<evidence type="ECO:0000259" key="3">
    <source>
        <dbReference type="PROSITE" id="PS51791"/>
    </source>
</evidence>
<evidence type="ECO:0000313" key="5">
    <source>
        <dbReference type="Proteomes" id="UP000007322"/>
    </source>
</evidence>
<dbReference type="KEGG" id="mtm:MYCTH_2300639"/>
<proteinExistence type="predicted"/>
<dbReference type="GO" id="GO:0043812">
    <property type="term" value="F:phosphatidylinositol-4-phosphate phosphatase activity"/>
    <property type="evidence" value="ECO:0007669"/>
    <property type="project" value="TreeGrafter"/>
</dbReference>
<dbReference type="Pfam" id="PF12456">
    <property type="entry name" value="hSac2"/>
    <property type="match status" value="1"/>
</dbReference>
<dbReference type="PANTHER" id="PTHR45662">
    <property type="entry name" value="PHOSPHATIDYLINOSITIDE PHOSPHATASE SAC1"/>
    <property type="match status" value="1"/>
</dbReference>
<dbReference type="eggNOG" id="KOG1890">
    <property type="taxonomic scope" value="Eukaryota"/>
</dbReference>
<name>G2Q7U9_THET4</name>
<dbReference type="OMA" id="YFWNRHL"/>
<reference evidence="4 5" key="1">
    <citation type="journal article" date="2011" name="Nat. Biotechnol.">
        <title>Comparative genomic analysis of the thermophilic biomass-degrading fungi Myceliophthora thermophila and Thielavia terrestris.</title>
        <authorList>
            <person name="Berka R.M."/>
            <person name="Grigoriev I.V."/>
            <person name="Otillar R."/>
            <person name="Salamov A."/>
            <person name="Grimwood J."/>
            <person name="Reid I."/>
            <person name="Ishmael N."/>
            <person name="John T."/>
            <person name="Darmond C."/>
            <person name="Moisan M.-C."/>
            <person name="Henrissat B."/>
            <person name="Coutinho P.M."/>
            <person name="Lombard V."/>
            <person name="Natvig D.O."/>
            <person name="Lindquist E."/>
            <person name="Schmutz J."/>
            <person name="Lucas S."/>
            <person name="Harris P."/>
            <person name="Powlowski J."/>
            <person name="Bellemare A."/>
            <person name="Taylor D."/>
            <person name="Butler G."/>
            <person name="de Vries R.P."/>
            <person name="Allijn I.E."/>
            <person name="van den Brink J."/>
            <person name="Ushinsky S."/>
            <person name="Storms R."/>
            <person name="Powell A.J."/>
            <person name="Paulsen I.T."/>
            <person name="Elbourne L.D.H."/>
            <person name="Baker S.E."/>
            <person name="Magnuson J."/>
            <person name="LaBoissiere S."/>
            <person name="Clutterbuck A.J."/>
            <person name="Martinez D."/>
            <person name="Wogulis M."/>
            <person name="de Leon A.L."/>
            <person name="Rey M.W."/>
            <person name="Tsang A."/>
        </authorList>
    </citation>
    <scope>NUCLEOTIDE SEQUENCE [LARGE SCALE GENOMIC DNA]</scope>
    <source>
        <strain evidence="5">ATCC 42464 / BCRC 31852 / DSM 1799</strain>
    </source>
</reference>
<evidence type="ECO:0000256" key="1">
    <source>
        <dbReference type="SAM" id="MobiDB-lite"/>
    </source>
</evidence>
<dbReference type="VEuPathDB" id="FungiDB:MYCTH_2300639"/>
<gene>
    <name evidence="4" type="ORF">MYCTH_2300639</name>
</gene>
<dbReference type="GO" id="GO:0005783">
    <property type="term" value="C:endoplasmic reticulum"/>
    <property type="evidence" value="ECO:0007669"/>
    <property type="project" value="TreeGrafter"/>
</dbReference>
<dbReference type="OrthoDB" id="405996at2759"/>
<feature type="compositionally biased region" description="Low complexity" evidence="1">
    <location>
        <begin position="884"/>
        <end position="898"/>
    </location>
</feature>
<feature type="compositionally biased region" description="Low complexity" evidence="1">
    <location>
        <begin position="252"/>
        <end position="276"/>
    </location>
</feature>
<dbReference type="Proteomes" id="UP000007322">
    <property type="component" value="Chromosome 2"/>
</dbReference>
<evidence type="ECO:0000313" key="4">
    <source>
        <dbReference type="EMBL" id="AEO56106.1"/>
    </source>
</evidence>
<dbReference type="InterPro" id="IPR022158">
    <property type="entry name" value="Inositol_phosphatase"/>
</dbReference>
<evidence type="ECO:0000259" key="2">
    <source>
        <dbReference type="PROSITE" id="PS50275"/>
    </source>
</evidence>
<dbReference type="InParanoid" id="G2Q7U9"/>
<dbReference type="PROSITE" id="PS50275">
    <property type="entry name" value="SAC"/>
    <property type="match status" value="1"/>
</dbReference>
<feature type="domain" description="SAC" evidence="2">
    <location>
        <begin position="304"/>
        <end position="673"/>
    </location>
</feature>
<feature type="compositionally biased region" description="Low complexity" evidence="1">
    <location>
        <begin position="394"/>
        <end position="408"/>
    </location>
</feature>
<organism evidence="4 5">
    <name type="scientific">Thermothelomyces thermophilus (strain ATCC 42464 / BCRC 31852 / DSM 1799)</name>
    <name type="common">Sporotrichum thermophile</name>
    <dbReference type="NCBI Taxonomy" id="573729"/>
    <lineage>
        <taxon>Eukaryota</taxon>
        <taxon>Fungi</taxon>
        <taxon>Dikarya</taxon>
        <taxon>Ascomycota</taxon>
        <taxon>Pezizomycotina</taxon>
        <taxon>Sordariomycetes</taxon>
        <taxon>Sordariomycetidae</taxon>
        <taxon>Sordariales</taxon>
        <taxon>Chaetomiaceae</taxon>
        <taxon>Thermothelomyces</taxon>
    </lineage>
</organism>
<feature type="region of interest" description="Disordered" evidence="1">
    <location>
        <begin position="394"/>
        <end position="413"/>
    </location>
</feature>
<dbReference type="InterPro" id="IPR034753">
    <property type="entry name" value="hSac2"/>
</dbReference>
<feature type="region of interest" description="Disordered" evidence="1">
    <location>
        <begin position="245"/>
        <end position="276"/>
    </location>
</feature>
<dbReference type="InterPro" id="IPR002013">
    <property type="entry name" value="SAC_dom"/>
</dbReference>
<evidence type="ECO:0008006" key="6">
    <source>
        <dbReference type="Google" id="ProtNLM"/>
    </source>
</evidence>
<accession>G2Q7U9</accession>
<feature type="region of interest" description="Disordered" evidence="1">
    <location>
        <begin position="132"/>
        <end position="208"/>
    </location>
</feature>
<sequence>MPGLARKIIICAAVDGLVLHPLNARKDSHQRSAALPPVRIKYGDASISPIPRDAAPDPSSLPPNSSFEAFGIVGLVTVFHYSYLISITRRQQVASIRGLPVYVVTEVALTPCTSQHEAAEAIARTAASLRGRRESLEDGDDGSADASTAAASADEEGILSGSDERGGGGGDEVGGRDDDGEVMSDTEAATAGATTGSAADAASDGRRRSVVQDVIGKKGSYGRFAQKWFSRSGWAMDQKRMMGLSADDRAAPRGSGDSSSSKGEGKASGEAAKLGAASGTGGTAAAAISLLPKLLRTSQLLFGSSKTFYFAYDHDITRSMTNPKVPETPLVPLHEHVEQTYFWNRSIIQPFIDAGVDSLALPLMQGFVGQRTFVVDSNPPQDDGAYKDSVELSDFSSSRAASPSPADKASADMRPTEKRFDITLISRRSIKRAGLRYLRRGIDEEGNVANSVESEQILSPADAAWDPNAKVYSFVQTRGSIPLFFTQSPYSLKPVPVMQHSPESNFAALKKHFEGLRKRYGSVQVVNLVEKHGVEAPIAEVYEKNIQQLNEEAGPGADKVEFEWFDFHDVCRGMKFENVSFLLQTLGGQLERFGSSVSVNDRLETRQKGVLRTNCMDCLDRTNVCQSSFAKYMLDLQLKEEGFDMAAQKDQENVWFNTLWADNGDAISKQYASTGAMKGDYTRTRKRNYRGALTDAGLSLTRLFNGMFNDFFLQASIDFLLGNVTSLVFEEFEATMMTKDPAVSMQNMRQQAIELCQKRVVADEDEEFVGGWTLLTPHVPDTVRSASMEEAVLLLTDVALYLCRFDWNLDKVSSFERVDLAHIRKIKLGTYITSTISPAQTDDTRNVGLVIEYRPGLTDITRVNTRSLSSMSSSTAQARDSEEGGAPTAAAAAAAPARDAGSAPAASGLAGLLSRRPQTAAPRKIALKALHSQTSAADPSSRSMQDEPGAITRLTEIQQVLLIAAEIERLAIRNQPRLAGKSPEEAGLVEKGDIISLAEAKKNTTLLEQLGHSIKKLVWA</sequence>
<dbReference type="GeneID" id="11512030"/>
<protein>
    <recommendedName>
        <fullName evidence="6">SAC domain-containing protein</fullName>
    </recommendedName>
</protein>
<dbReference type="GO" id="GO:0046856">
    <property type="term" value="P:phosphatidylinositol dephosphorylation"/>
    <property type="evidence" value="ECO:0007669"/>
    <property type="project" value="TreeGrafter"/>
</dbReference>
<feature type="domain" description="HSac2" evidence="3">
    <location>
        <begin position="743"/>
        <end position="913"/>
    </location>
</feature>
<dbReference type="AlphaFoldDB" id="G2Q7U9"/>
<feature type="region of interest" description="Disordered" evidence="1">
    <location>
        <begin position="864"/>
        <end position="898"/>
    </location>
</feature>
<feature type="compositionally biased region" description="Low complexity" evidence="1">
    <location>
        <begin position="188"/>
        <end position="202"/>
    </location>
</feature>